<dbReference type="AlphaFoldDB" id="A0A417YT88"/>
<proteinExistence type="predicted"/>
<organism evidence="2 3">
    <name type="scientific">Neobacillus notoginsengisoli</name>
    <dbReference type="NCBI Taxonomy" id="1578198"/>
    <lineage>
        <taxon>Bacteria</taxon>
        <taxon>Bacillati</taxon>
        <taxon>Bacillota</taxon>
        <taxon>Bacilli</taxon>
        <taxon>Bacillales</taxon>
        <taxon>Bacillaceae</taxon>
        <taxon>Neobacillus</taxon>
    </lineage>
</organism>
<evidence type="ECO:0000313" key="2">
    <source>
        <dbReference type="EMBL" id="RHW40274.1"/>
    </source>
</evidence>
<dbReference type="OrthoDB" id="9915070at2"/>
<feature type="transmembrane region" description="Helical" evidence="1">
    <location>
        <begin position="7"/>
        <end position="24"/>
    </location>
</feature>
<feature type="transmembrane region" description="Helical" evidence="1">
    <location>
        <begin position="30"/>
        <end position="50"/>
    </location>
</feature>
<evidence type="ECO:0000256" key="1">
    <source>
        <dbReference type="SAM" id="Phobius"/>
    </source>
</evidence>
<keyword evidence="1" id="KW-1133">Transmembrane helix</keyword>
<keyword evidence="1" id="KW-0472">Membrane</keyword>
<protein>
    <submittedName>
        <fullName evidence="2">Uncharacterized protein</fullName>
    </submittedName>
</protein>
<sequence length="63" mass="7492">MGPKRRAMFFIVFFIAIIIGYFSLGIEETWLKKLILISLTLFVFAFSETVRQICDQVRKELFR</sequence>
<accession>A0A417YT88</accession>
<dbReference type="EMBL" id="QWEG01000007">
    <property type="protein sequence ID" value="RHW40274.1"/>
    <property type="molecule type" value="Genomic_DNA"/>
</dbReference>
<comment type="caution">
    <text evidence="2">The sequence shown here is derived from an EMBL/GenBank/DDBJ whole genome shotgun (WGS) entry which is preliminary data.</text>
</comment>
<keyword evidence="3" id="KW-1185">Reference proteome</keyword>
<name>A0A417YT88_9BACI</name>
<reference evidence="2 3" key="1">
    <citation type="journal article" date="2017" name="Int. J. Syst. Evol. Microbiol.">
        <title>Bacillus notoginsengisoli sp. nov., a novel bacterium isolated from the rhizosphere of Panax notoginseng.</title>
        <authorList>
            <person name="Zhang M.Y."/>
            <person name="Cheng J."/>
            <person name="Cai Y."/>
            <person name="Zhang T.Y."/>
            <person name="Wu Y.Y."/>
            <person name="Manikprabhu D."/>
            <person name="Li W.J."/>
            <person name="Zhang Y.X."/>
        </authorList>
    </citation>
    <scope>NUCLEOTIDE SEQUENCE [LARGE SCALE GENOMIC DNA]</scope>
    <source>
        <strain evidence="2 3">JCM 30743</strain>
    </source>
</reference>
<gene>
    <name evidence="2" type="ORF">D1B31_12015</name>
</gene>
<dbReference type="Proteomes" id="UP000284416">
    <property type="component" value="Unassembled WGS sequence"/>
</dbReference>
<evidence type="ECO:0000313" key="3">
    <source>
        <dbReference type="Proteomes" id="UP000284416"/>
    </source>
</evidence>
<keyword evidence="1" id="KW-0812">Transmembrane</keyword>
<dbReference type="RefSeq" id="WP_118921036.1">
    <property type="nucleotide sequence ID" value="NZ_QWEG01000007.1"/>
</dbReference>